<gene>
    <name evidence="1" type="ORF">ABIE37_000138</name>
</gene>
<name>A0ABV2P0V6_9MICC</name>
<comment type="caution">
    <text evidence="1">The sequence shown here is derived from an EMBL/GenBank/DDBJ whole genome shotgun (WGS) entry which is preliminary data.</text>
</comment>
<organism evidence="1 2">
    <name type="scientific">Arthrobacter bambusae</name>
    <dbReference type="NCBI Taxonomy" id="1338426"/>
    <lineage>
        <taxon>Bacteria</taxon>
        <taxon>Bacillati</taxon>
        <taxon>Actinomycetota</taxon>
        <taxon>Actinomycetes</taxon>
        <taxon>Micrococcales</taxon>
        <taxon>Micrococcaceae</taxon>
        <taxon>Arthrobacter</taxon>
    </lineage>
</organism>
<evidence type="ECO:0000313" key="1">
    <source>
        <dbReference type="EMBL" id="MET4538383.1"/>
    </source>
</evidence>
<dbReference type="EMBL" id="JBEPSN010000001">
    <property type="protein sequence ID" value="MET4538383.1"/>
    <property type="molecule type" value="Genomic_DNA"/>
</dbReference>
<keyword evidence="2" id="KW-1185">Reference proteome</keyword>
<dbReference type="RefSeq" id="WP_354225747.1">
    <property type="nucleotide sequence ID" value="NZ_JBEPSN010000001.1"/>
</dbReference>
<dbReference type="GeneID" id="92751121"/>
<evidence type="ECO:0000313" key="2">
    <source>
        <dbReference type="Proteomes" id="UP001549307"/>
    </source>
</evidence>
<reference evidence="1 2" key="1">
    <citation type="submission" date="2024-06" db="EMBL/GenBank/DDBJ databases">
        <title>Sorghum-associated microbial communities from plants grown in Nebraska, USA.</title>
        <authorList>
            <person name="Schachtman D."/>
        </authorList>
    </citation>
    <scope>NUCLEOTIDE SEQUENCE [LARGE SCALE GENOMIC DNA]</scope>
    <source>
        <strain evidence="1 2">3552</strain>
    </source>
</reference>
<sequence>MPPSCRADRINLHEAGIAEATPSYSELFSQGSISISPDLINKAAEATEGHPFLIQLVG</sequence>
<proteinExistence type="predicted"/>
<dbReference type="Proteomes" id="UP001549307">
    <property type="component" value="Unassembled WGS sequence"/>
</dbReference>
<protein>
    <submittedName>
        <fullName evidence="1">Uncharacterized protein</fullName>
    </submittedName>
</protein>
<accession>A0ABV2P0V6</accession>